<evidence type="ECO:0008006" key="4">
    <source>
        <dbReference type="Google" id="ProtNLM"/>
    </source>
</evidence>
<feature type="transmembrane region" description="Helical" evidence="1">
    <location>
        <begin position="179"/>
        <end position="196"/>
    </location>
</feature>
<accession>A0ABQ2A7Y5</accession>
<name>A0ABQ2A7Y5_9BACT</name>
<proteinExistence type="predicted"/>
<dbReference type="PROSITE" id="PS51257">
    <property type="entry name" value="PROKAR_LIPOPROTEIN"/>
    <property type="match status" value="1"/>
</dbReference>
<sequence>MSLQVRQFALQLSNRYKVLLLLLLIGVPVVVGCIQAGEWLVVLLGISKLGRMGLGMALFLAGLITVFLIVKHLSRVPTVVTVGTDRLIILNQKTNQQRELLFTNIMAYRAVDFNGMADLRLKLTDSSKLTLHANSYLHSEQDFDGMVRTFEQAVSRHQTRKTACIPVVIREKTMFEKPLATFLLVPFIAVLVWLTWDQHAHHRHTSSSLFSLWGIFSAYLVAWVAGRERRNGKEE</sequence>
<organism evidence="2 3">
    <name type="scientific">Hymenobacter frigidus</name>
    <dbReference type="NCBI Taxonomy" id="1524095"/>
    <lineage>
        <taxon>Bacteria</taxon>
        <taxon>Pseudomonadati</taxon>
        <taxon>Bacteroidota</taxon>
        <taxon>Cytophagia</taxon>
        <taxon>Cytophagales</taxon>
        <taxon>Hymenobacteraceae</taxon>
        <taxon>Hymenobacter</taxon>
    </lineage>
</organism>
<evidence type="ECO:0000313" key="3">
    <source>
        <dbReference type="Proteomes" id="UP000637774"/>
    </source>
</evidence>
<protein>
    <recommendedName>
        <fullName evidence="4">PH domain-containing protein</fullName>
    </recommendedName>
</protein>
<evidence type="ECO:0000256" key="1">
    <source>
        <dbReference type="SAM" id="Phobius"/>
    </source>
</evidence>
<feature type="transmembrane region" description="Helical" evidence="1">
    <location>
        <begin position="52"/>
        <end position="70"/>
    </location>
</feature>
<feature type="transmembrane region" description="Helical" evidence="1">
    <location>
        <begin position="20"/>
        <end position="46"/>
    </location>
</feature>
<keyword evidence="1" id="KW-0812">Transmembrane</keyword>
<reference evidence="3" key="1">
    <citation type="journal article" date="2019" name="Int. J. Syst. Evol. Microbiol.">
        <title>The Global Catalogue of Microorganisms (GCM) 10K type strain sequencing project: providing services to taxonomists for standard genome sequencing and annotation.</title>
        <authorList>
            <consortium name="The Broad Institute Genomics Platform"/>
            <consortium name="The Broad Institute Genome Sequencing Center for Infectious Disease"/>
            <person name="Wu L."/>
            <person name="Ma J."/>
        </authorList>
    </citation>
    <scope>NUCLEOTIDE SEQUENCE [LARGE SCALE GENOMIC DNA]</scope>
    <source>
        <strain evidence="3">CGMCC 1.14966</strain>
    </source>
</reference>
<evidence type="ECO:0000313" key="2">
    <source>
        <dbReference type="EMBL" id="GGH87307.1"/>
    </source>
</evidence>
<keyword evidence="3" id="KW-1185">Reference proteome</keyword>
<gene>
    <name evidence="2" type="ORF">GCM10011495_25910</name>
</gene>
<feature type="transmembrane region" description="Helical" evidence="1">
    <location>
        <begin position="208"/>
        <end position="226"/>
    </location>
</feature>
<keyword evidence="1" id="KW-1133">Transmembrane helix</keyword>
<dbReference type="RefSeq" id="WP_188562503.1">
    <property type="nucleotide sequence ID" value="NZ_BMGY01000024.1"/>
</dbReference>
<dbReference type="EMBL" id="BMGY01000024">
    <property type="protein sequence ID" value="GGH87307.1"/>
    <property type="molecule type" value="Genomic_DNA"/>
</dbReference>
<dbReference type="Proteomes" id="UP000637774">
    <property type="component" value="Unassembled WGS sequence"/>
</dbReference>
<keyword evidence="1" id="KW-0472">Membrane</keyword>
<comment type="caution">
    <text evidence="2">The sequence shown here is derived from an EMBL/GenBank/DDBJ whole genome shotgun (WGS) entry which is preliminary data.</text>
</comment>